<evidence type="ECO:0000313" key="1">
    <source>
        <dbReference type="EMBL" id="KAH7925255.1"/>
    </source>
</evidence>
<keyword evidence="2" id="KW-1185">Reference proteome</keyword>
<protein>
    <submittedName>
        <fullName evidence="1">Uncharacterized protein</fullName>
    </submittedName>
</protein>
<sequence>MSSPPTLPPDLVVSIDRFIHYPQEAWFCLAIFIFVVACFQWGSFLHSKYARRRRGSVTVDGELEPASIRHAPSLRLIPLAAVNAYRVLAFRWTLEIGQSYTLNVAEVFVTVAYIAFLFTWEFINTTNLEGHKLDIYYWSSRAGLLAASQLPLITALGTKNNIVSLVTGVSADRLNYVHRVMARTCMVLLWVHGVSEARSFPMFKASFQQAWLKLGLIALTALSLLCIVSLRPIRQGAYEFFFYMHFVLVLTFLLGAYFHSKEHDGQFWVWPSFVFWALDRFIRACRLVVFNHSYFGWKSGSGTMDATTELLSEHVVRLRLRRPPHFHWAPGQTAYLIMPSVSRLPFEAHPFTIASLDSSLFTSVGTEVKAETKEQLSDKHHLADLGSSSPFWKELVFLINVKKGFTKRLQEVAATNGKVKVFVDGPYGPFPNLGSYDTSVLIAGGSGVSYTLPVLLDIIECVRNGKSDCRRVVFIWAIREASHIRWIEEALVKAVQLAPSFLTVAIHIHITDSSALATSLGEGDSLHTASVGQDGHDVPARGKHLILSMPGVRMEPGRPDLDRMLKEEAAAATGRMSVSVCGSQAIARSVRHALRFPVSSPSNVLRGGPSVTLHVESFGYA</sequence>
<dbReference type="EMBL" id="MU266406">
    <property type="protein sequence ID" value="KAH7925255.1"/>
    <property type="molecule type" value="Genomic_DNA"/>
</dbReference>
<dbReference type="Proteomes" id="UP000790709">
    <property type="component" value="Unassembled WGS sequence"/>
</dbReference>
<comment type="caution">
    <text evidence="1">The sequence shown here is derived from an EMBL/GenBank/DDBJ whole genome shotgun (WGS) entry which is preliminary data.</text>
</comment>
<gene>
    <name evidence="1" type="ORF">BV22DRAFT_452820</name>
</gene>
<name>A0ACB8BHG9_9AGAM</name>
<proteinExistence type="predicted"/>
<reference evidence="1" key="1">
    <citation type="journal article" date="2021" name="New Phytol.">
        <title>Evolutionary innovations through gain and loss of genes in the ectomycorrhizal Boletales.</title>
        <authorList>
            <person name="Wu G."/>
            <person name="Miyauchi S."/>
            <person name="Morin E."/>
            <person name="Kuo A."/>
            <person name="Drula E."/>
            <person name="Varga T."/>
            <person name="Kohler A."/>
            <person name="Feng B."/>
            <person name="Cao Y."/>
            <person name="Lipzen A."/>
            <person name="Daum C."/>
            <person name="Hundley H."/>
            <person name="Pangilinan J."/>
            <person name="Johnson J."/>
            <person name="Barry K."/>
            <person name="LaButti K."/>
            <person name="Ng V."/>
            <person name="Ahrendt S."/>
            <person name="Min B."/>
            <person name="Choi I.G."/>
            <person name="Park H."/>
            <person name="Plett J.M."/>
            <person name="Magnuson J."/>
            <person name="Spatafora J.W."/>
            <person name="Nagy L.G."/>
            <person name="Henrissat B."/>
            <person name="Grigoriev I.V."/>
            <person name="Yang Z.L."/>
            <person name="Xu J."/>
            <person name="Martin F.M."/>
        </authorList>
    </citation>
    <scope>NUCLEOTIDE SEQUENCE</scope>
    <source>
        <strain evidence="1">KUC20120723A-06</strain>
    </source>
</reference>
<accession>A0ACB8BHG9</accession>
<organism evidence="1 2">
    <name type="scientific">Leucogyrophana mollusca</name>
    <dbReference type="NCBI Taxonomy" id="85980"/>
    <lineage>
        <taxon>Eukaryota</taxon>
        <taxon>Fungi</taxon>
        <taxon>Dikarya</taxon>
        <taxon>Basidiomycota</taxon>
        <taxon>Agaricomycotina</taxon>
        <taxon>Agaricomycetes</taxon>
        <taxon>Agaricomycetidae</taxon>
        <taxon>Boletales</taxon>
        <taxon>Boletales incertae sedis</taxon>
        <taxon>Leucogyrophana</taxon>
    </lineage>
</organism>
<evidence type="ECO:0000313" key="2">
    <source>
        <dbReference type="Proteomes" id="UP000790709"/>
    </source>
</evidence>